<evidence type="ECO:0000313" key="1">
    <source>
        <dbReference type="EMBL" id="SEM80755.1"/>
    </source>
</evidence>
<reference evidence="1 2" key="1">
    <citation type="submission" date="2016-10" db="EMBL/GenBank/DDBJ databases">
        <authorList>
            <person name="de Groot N.N."/>
        </authorList>
    </citation>
    <scope>NUCLEOTIDE SEQUENCE [LARGE SCALE GENOMIC DNA]</scope>
    <source>
        <strain evidence="1 2">DSM 8423</strain>
    </source>
</reference>
<keyword evidence="2" id="KW-1185">Reference proteome</keyword>
<accession>A0A1H8BD07</accession>
<dbReference type="STRING" id="43775.SAMN04489760_1511"/>
<protein>
    <submittedName>
        <fullName evidence="1">Uncharacterized protein</fullName>
    </submittedName>
</protein>
<evidence type="ECO:0000313" key="2">
    <source>
        <dbReference type="Proteomes" id="UP000198744"/>
    </source>
</evidence>
<sequence length="57" mass="6055">MNLITNAADALGDSRGVITVTTGVMECDETYLSDSYLNDNLPGGTYVYLDVSDTECG</sequence>
<name>A0A1H8BD07_9BACT</name>
<gene>
    <name evidence="1" type="ORF">SAMN04489760_1511</name>
</gene>
<dbReference type="EMBL" id="FOBS01000051">
    <property type="protein sequence ID" value="SEM80755.1"/>
    <property type="molecule type" value="Genomic_DNA"/>
</dbReference>
<feature type="non-terminal residue" evidence="1">
    <location>
        <position position="57"/>
    </location>
</feature>
<organism evidence="1 2">
    <name type="scientific">Syntrophus gentianae</name>
    <dbReference type="NCBI Taxonomy" id="43775"/>
    <lineage>
        <taxon>Bacteria</taxon>
        <taxon>Pseudomonadati</taxon>
        <taxon>Thermodesulfobacteriota</taxon>
        <taxon>Syntrophia</taxon>
        <taxon>Syntrophales</taxon>
        <taxon>Syntrophaceae</taxon>
        <taxon>Syntrophus</taxon>
    </lineage>
</organism>
<dbReference type="Proteomes" id="UP000198744">
    <property type="component" value="Unassembled WGS sequence"/>
</dbReference>
<proteinExistence type="predicted"/>
<dbReference type="AlphaFoldDB" id="A0A1H8BD07"/>